<feature type="transmembrane region" description="Helical" evidence="6">
    <location>
        <begin position="27"/>
        <end position="45"/>
    </location>
</feature>
<dbReference type="AlphaFoldDB" id="A0A366HS01"/>
<dbReference type="OrthoDB" id="9770329at2"/>
<evidence type="ECO:0000256" key="2">
    <source>
        <dbReference type="ARBA" id="ARBA00022692"/>
    </source>
</evidence>
<dbReference type="RefSeq" id="WP_113957802.1">
    <property type="nucleotide sequence ID" value="NZ_QNRR01000002.1"/>
</dbReference>
<accession>A0A366HS01</accession>
<dbReference type="PANTHER" id="PTHR11863">
    <property type="entry name" value="STEROL DESATURASE"/>
    <property type="match status" value="1"/>
</dbReference>
<feature type="region of interest" description="Disordered" evidence="5">
    <location>
        <begin position="260"/>
        <end position="286"/>
    </location>
</feature>
<dbReference type="Proteomes" id="UP000253426">
    <property type="component" value="Unassembled WGS sequence"/>
</dbReference>
<feature type="domain" description="Fatty acid hydroxylase" evidence="7">
    <location>
        <begin position="113"/>
        <end position="247"/>
    </location>
</feature>
<evidence type="ECO:0000313" key="8">
    <source>
        <dbReference type="EMBL" id="RBP46276.1"/>
    </source>
</evidence>
<evidence type="ECO:0000256" key="3">
    <source>
        <dbReference type="ARBA" id="ARBA00022989"/>
    </source>
</evidence>
<feature type="transmembrane region" description="Helical" evidence="6">
    <location>
        <begin position="68"/>
        <end position="87"/>
    </location>
</feature>
<keyword evidence="4 6" id="KW-0472">Membrane</keyword>
<name>A0A366HS01_9BACT</name>
<feature type="compositionally biased region" description="Pro residues" evidence="5">
    <location>
        <begin position="276"/>
        <end position="286"/>
    </location>
</feature>
<dbReference type="InterPro" id="IPR050307">
    <property type="entry name" value="Sterol_Desaturase_Related"/>
</dbReference>
<sequence>MTFLLAAKPFRKWNFFELTAGSTLELTIRYALLAGIAWLLCYVIFKRKWFARKIITKFPRGREVWREIGYSAMSMVVFAMVGALTIIASRHGYTQIYRKIDQHGQLWFWMSIVIAIFIHDAWFYWTHRLMHHRKLFKLFHRVHHLSHNPTPWAAYAFSPLEAVVQAAIFPIVVTVMPMHLWAFGIFMLWQVAYNVVGHSGYEVHPRWLMNTPLKYLMNTPTNHVMHHESMRGNYGLYFNFWDRLMGTNHENYEERFRQVTAPKDNAVAPPGDGAGPKPPLDVPSVS</sequence>
<evidence type="ECO:0000256" key="5">
    <source>
        <dbReference type="SAM" id="MobiDB-lite"/>
    </source>
</evidence>
<dbReference type="InterPro" id="IPR006694">
    <property type="entry name" value="Fatty_acid_hydroxylase"/>
</dbReference>
<feature type="transmembrane region" description="Helical" evidence="6">
    <location>
        <begin position="107"/>
        <end position="125"/>
    </location>
</feature>
<proteinExistence type="predicted"/>
<dbReference type="Pfam" id="PF04116">
    <property type="entry name" value="FA_hydroxylase"/>
    <property type="match status" value="1"/>
</dbReference>
<dbReference type="GO" id="GO:0008610">
    <property type="term" value="P:lipid biosynthetic process"/>
    <property type="evidence" value="ECO:0007669"/>
    <property type="project" value="InterPro"/>
</dbReference>
<keyword evidence="9" id="KW-1185">Reference proteome</keyword>
<evidence type="ECO:0000256" key="6">
    <source>
        <dbReference type="SAM" id="Phobius"/>
    </source>
</evidence>
<protein>
    <submittedName>
        <fullName evidence="8">C-5 sterol desaturase</fullName>
    </submittedName>
</protein>
<keyword evidence="2 6" id="KW-0812">Transmembrane</keyword>
<evidence type="ECO:0000259" key="7">
    <source>
        <dbReference type="Pfam" id="PF04116"/>
    </source>
</evidence>
<gene>
    <name evidence="8" type="ORF">DES53_102664</name>
</gene>
<dbReference type="EMBL" id="QNRR01000002">
    <property type="protein sequence ID" value="RBP46276.1"/>
    <property type="molecule type" value="Genomic_DNA"/>
</dbReference>
<comment type="subcellular location">
    <subcellularLocation>
        <location evidence="1">Membrane</location>
    </subcellularLocation>
</comment>
<dbReference type="GO" id="GO:0005506">
    <property type="term" value="F:iron ion binding"/>
    <property type="evidence" value="ECO:0007669"/>
    <property type="project" value="InterPro"/>
</dbReference>
<reference evidence="8 9" key="1">
    <citation type="submission" date="2018-06" db="EMBL/GenBank/DDBJ databases">
        <title>Genomic Encyclopedia of Type Strains, Phase IV (KMG-IV): sequencing the most valuable type-strain genomes for metagenomic binning, comparative biology and taxonomic classification.</title>
        <authorList>
            <person name="Goeker M."/>
        </authorList>
    </citation>
    <scope>NUCLEOTIDE SEQUENCE [LARGE SCALE GENOMIC DNA]</scope>
    <source>
        <strain evidence="8 9">DSM 25532</strain>
    </source>
</reference>
<evidence type="ECO:0000256" key="1">
    <source>
        <dbReference type="ARBA" id="ARBA00004370"/>
    </source>
</evidence>
<comment type="caution">
    <text evidence="8">The sequence shown here is derived from an EMBL/GenBank/DDBJ whole genome shotgun (WGS) entry which is preliminary data.</text>
</comment>
<organism evidence="8 9">
    <name type="scientific">Roseimicrobium gellanilyticum</name>
    <dbReference type="NCBI Taxonomy" id="748857"/>
    <lineage>
        <taxon>Bacteria</taxon>
        <taxon>Pseudomonadati</taxon>
        <taxon>Verrucomicrobiota</taxon>
        <taxon>Verrucomicrobiia</taxon>
        <taxon>Verrucomicrobiales</taxon>
        <taxon>Verrucomicrobiaceae</taxon>
        <taxon>Roseimicrobium</taxon>
    </lineage>
</organism>
<keyword evidence="3 6" id="KW-1133">Transmembrane helix</keyword>
<evidence type="ECO:0000313" key="9">
    <source>
        <dbReference type="Proteomes" id="UP000253426"/>
    </source>
</evidence>
<dbReference type="GO" id="GO:0016491">
    <property type="term" value="F:oxidoreductase activity"/>
    <property type="evidence" value="ECO:0007669"/>
    <property type="project" value="InterPro"/>
</dbReference>
<evidence type="ECO:0000256" key="4">
    <source>
        <dbReference type="ARBA" id="ARBA00023136"/>
    </source>
</evidence>
<dbReference type="GO" id="GO:0016020">
    <property type="term" value="C:membrane"/>
    <property type="evidence" value="ECO:0007669"/>
    <property type="project" value="UniProtKB-SubCell"/>
</dbReference>